<name>A0A1W1WUS0_9BACT</name>
<evidence type="ECO:0000313" key="1">
    <source>
        <dbReference type="EMBL" id="SMC10071.1"/>
    </source>
</evidence>
<dbReference type="Proteomes" id="UP000192602">
    <property type="component" value="Unassembled WGS sequence"/>
</dbReference>
<reference evidence="2" key="1">
    <citation type="submission" date="2017-04" db="EMBL/GenBank/DDBJ databases">
        <authorList>
            <person name="Varghese N."/>
            <person name="Submissions S."/>
        </authorList>
    </citation>
    <scope>NUCLEOTIDE SEQUENCE [LARGE SCALE GENOMIC DNA]</scope>
    <source>
        <strain evidence="2">DSM 16512</strain>
    </source>
</reference>
<evidence type="ECO:0000313" key="2">
    <source>
        <dbReference type="Proteomes" id="UP000192602"/>
    </source>
</evidence>
<gene>
    <name evidence="1" type="ORF">SAMN05660197_1906</name>
</gene>
<evidence type="ECO:0008006" key="3">
    <source>
        <dbReference type="Google" id="ProtNLM"/>
    </source>
</evidence>
<accession>A0A1W1WUS0</accession>
<dbReference type="OrthoDB" id="5322443at2"/>
<dbReference type="STRING" id="1069081.SAMN05660197_1906"/>
<dbReference type="AlphaFoldDB" id="A0A1W1WUS0"/>
<protein>
    <recommendedName>
        <fullName evidence="3">Uracil DNA glycosylase superfamily protein</fullName>
    </recommendedName>
</protein>
<proteinExistence type="predicted"/>
<dbReference type="RefSeq" id="WP_084276448.1">
    <property type="nucleotide sequence ID" value="NZ_AP026671.1"/>
</dbReference>
<dbReference type="EMBL" id="FWWZ01000001">
    <property type="protein sequence ID" value="SMC10071.1"/>
    <property type="molecule type" value="Genomic_DNA"/>
</dbReference>
<sequence>MQWNVGNSIFKGYNDKKGIMLCGYEWGFSKEEQEAYKNGKINPIDFQKEPSTFSNKVNLYKKYSLKHYYQYDERIIKWFGLWGHPLKRDNGEFEKTILQTNWCDSQNHAFNGNRYHKLLNCKDNFLAHVREFKPRLIIFLGAEMIKVLNNPDIKNEFEKIMGKETKPLKFIQKDFPGKRFKIGFQSFENCDIAAFPHPSGTIGLSDDYIKLFKDEMNPILVSFKKFKGLS</sequence>
<organism evidence="1 2">
    <name type="scientific">Nitratiruptor tergarcus DSM 16512</name>
    <dbReference type="NCBI Taxonomy" id="1069081"/>
    <lineage>
        <taxon>Bacteria</taxon>
        <taxon>Pseudomonadati</taxon>
        <taxon>Campylobacterota</taxon>
        <taxon>Epsilonproteobacteria</taxon>
        <taxon>Nautiliales</taxon>
        <taxon>Nitratiruptoraceae</taxon>
        <taxon>Nitratiruptor</taxon>
    </lineage>
</organism>
<keyword evidence="2" id="KW-1185">Reference proteome</keyword>